<dbReference type="Pfam" id="PF01551">
    <property type="entry name" value="Peptidase_M23"/>
    <property type="match status" value="1"/>
</dbReference>
<name>A0ABP8IKZ0_9GAMM</name>
<comment type="subcellular location">
    <subcellularLocation>
        <location evidence="2">Cell envelope</location>
    </subcellularLocation>
</comment>
<keyword evidence="14" id="KW-1185">Reference proteome</keyword>
<accession>A0ABP8IKZ0</accession>
<dbReference type="EMBL" id="BAABFV010000001">
    <property type="protein sequence ID" value="GAA4361943.1"/>
    <property type="molecule type" value="Genomic_DNA"/>
</dbReference>
<dbReference type="PANTHER" id="PTHR21666:SF288">
    <property type="entry name" value="CELL DIVISION PROTEIN YTFB"/>
    <property type="match status" value="1"/>
</dbReference>
<dbReference type="InterPro" id="IPR016047">
    <property type="entry name" value="M23ase_b-sheet_dom"/>
</dbReference>
<dbReference type="Pfam" id="PF04225">
    <property type="entry name" value="LysM_OapA"/>
    <property type="match status" value="1"/>
</dbReference>
<evidence type="ECO:0000256" key="5">
    <source>
        <dbReference type="ARBA" id="ARBA00022801"/>
    </source>
</evidence>
<comment type="caution">
    <text evidence="13">The sequence shown here is derived from an EMBL/GenBank/DDBJ whole genome shotgun (WGS) entry which is preliminary data.</text>
</comment>
<dbReference type="InterPro" id="IPR011055">
    <property type="entry name" value="Dup_hybrid_motif"/>
</dbReference>
<dbReference type="Gene3D" id="3.10.450.350">
    <property type="match status" value="2"/>
</dbReference>
<keyword evidence="9" id="KW-0472">Membrane</keyword>
<dbReference type="InterPro" id="IPR045834">
    <property type="entry name" value="Csd3_N2"/>
</dbReference>
<reference evidence="14" key="1">
    <citation type="journal article" date="2019" name="Int. J. Syst. Evol. Microbiol.">
        <title>The Global Catalogue of Microorganisms (GCM) 10K type strain sequencing project: providing services to taxonomists for standard genome sequencing and annotation.</title>
        <authorList>
            <consortium name="The Broad Institute Genomics Platform"/>
            <consortium name="The Broad Institute Genome Sequencing Center for Infectious Disease"/>
            <person name="Wu L."/>
            <person name="Ma J."/>
        </authorList>
    </citation>
    <scope>NUCLEOTIDE SEQUENCE [LARGE SCALE GENOMIC DNA]</scope>
    <source>
        <strain evidence="14">JCM 17728</strain>
    </source>
</reference>
<organism evidence="13 14">
    <name type="scientific">Kangiella marina</name>
    <dbReference type="NCBI Taxonomy" id="1079178"/>
    <lineage>
        <taxon>Bacteria</taxon>
        <taxon>Pseudomonadati</taxon>
        <taxon>Pseudomonadota</taxon>
        <taxon>Gammaproteobacteria</taxon>
        <taxon>Kangiellales</taxon>
        <taxon>Kangiellaceae</taxon>
        <taxon>Kangiella</taxon>
    </lineage>
</organism>
<feature type="compositionally biased region" description="Low complexity" evidence="8">
    <location>
        <begin position="90"/>
        <end position="111"/>
    </location>
</feature>
<protein>
    <recommendedName>
        <fullName evidence="15">Peptidase M23</fullName>
    </recommendedName>
</protein>
<evidence type="ECO:0000313" key="14">
    <source>
        <dbReference type="Proteomes" id="UP001501011"/>
    </source>
</evidence>
<dbReference type="Gene3D" id="2.70.70.10">
    <property type="entry name" value="Glucose Permease (Domain IIA)"/>
    <property type="match status" value="1"/>
</dbReference>
<gene>
    <name evidence="13" type="ORF">GCM10023151_15750</name>
</gene>
<feature type="transmembrane region" description="Helical" evidence="9">
    <location>
        <begin position="51"/>
        <end position="70"/>
    </location>
</feature>
<dbReference type="Proteomes" id="UP001501011">
    <property type="component" value="Unassembled WGS sequence"/>
</dbReference>
<keyword evidence="6" id="KW-0862">Zinc</keyword>
<dbReference type="SUPFAM" id="SSF51261">
    <property type="entry name" value="Duplicated hybrid motif"/>
    <property type="match status" value="1"/>
</dbReference>
<dbReference type="CDD" id="cd12797">
    <property type="entry name" value="M23_peptidase"/>
    <property type="match status" value="1"/>
</dbReference>
<evidence type="ECO:0000259" key="10">
    <source>
        <dbReference type="Pfam" id="PF01551"/>
    </source>
</evidence>
<feature type="domain" description="M23ase beta-sheet core" evidence="10">
    <location>
        <begin position="393"/>
        <end position="487"/>
    </location>
</feature>
<evidence type="ECO:0000256" key="4">
    <source>
        <dbReference type="ARBA" id="ARBA00022723"/>
    </source>
</evidence>
<keyword evidence="7" id="KW-0482">Metalloprotease</keyword>
<evidence type="ECO:0000256" key="2">
    <source>
        <dbReference type="ARBA" id="ARBA00004196"/>
    </source>
</evidence>
<evidence type="ECO:0000259" key="11">
    <source>
        <dbReference type="Pfam" id="PF04225"/>
    </source>
</evidence>
<keyword evidence="5" id="KW-0378">Hydrolase</keyword>
<evidence type="ECO:0000313" key="13">
    <source>
        <dbReference type="EMBL" id="GAA4361943.1"/>
    </source>
</evidence>
<feature type="domain" description="Opacity-associated protein A LysM-like" evidence="11">
    <location>
        <begin position="167"/>
        <end position="233"/>
    </location>
</feature>
<evidence type="ECO:0000259" key="12">
    <source>
        <dbReference type="Pfam" id="PF19425"/>
    </source>
</evidence>
<dbReference type="InterPro" id="IPR050570">
    <property type="entry name" value="Cell_wall_metabolism_enzyme"/>
</dbReference>
<comment type="cofactor">
    <cofactor evidence="1">
        <name>Zn(2+)</name>
        <dbReference type="ChEBI" id="CHEBI:29105"/>
    </cofactor>
</comment>
<evidence type="ECO:0000256" key="3">
    <source>
        <dbReference type="ARBA" id="ARBA00022670"/>
    </source>
</evidence>
<evidence type="ECO:0000256" key="6">
    <source>
        <dbReference type="ARBA" id="ARBA00022833"/>
    </source>
</evidence>
<keyword evidence="3" id="KW-0645">Protease</keyword>
<evidence type="ECO:0000256" key="9">
    <source>
        <dbReference type="SAM" id="Phobius"/>
    </source>
</evidence>
<evidence type="ECO:0008006" key="15">
    <source>
        <dbReference type="Google" id="ProtNLM"/>
    </source>
</evidence>
<dbReference type="PANTHER" id="PTHR21666">
    <property type="entry name" value="PEPTIDASE-RELATED"/>
    <property type="match status" value="1"/>
</dbReference>
<feature type="region of interest" description="Disordered" evidence="8">
    <location>
        <begin position="90"/>
        <end position="131"/>
    </location>
</feature>
<keyword evidence="9" id="KW-1133">Transmembrane helix</keyword>
<keyword evidence="9" id="KW-0812">Transmembrane</keyword>
<dbReference type="InterPro" id="IPR007340">
    <property type="entry name" value="LysM_Opacity-associatedA"/>
</dbReference>
<evidence type="ECO:0000256" key="7">
    <source>
        <dbReference type="ARBA" id="ARBA00023049"/>
    </source>
</evidence>
<dbReference type="Pfam" id="PF19425">
    <property type="entry name" value="Csd3_N2"/>
    <property type="match status" value="1"/>
</dbReference>
<evidence type="ECO:0000256" key="8">
    <source>
        <dbReference type="SAM" id="MobiDB-lite"/>
    </source>
</evidence>
<feature type="domain" description="Csd3-like second N-terminal" evidence="12">
    <location>
        <begin position="258"/>
        <end position="381"/>
    </location>
</feature>
<keyword evidence="4" id="KW-0479">Metal-binding</keyword>
<proteinExistence type="predicted"/>
<evidence type="ECO:0000256" key="1">
    <source>
        <dbReference type="ARBA" id="ARBA00001947"/>
    </source>
</evidence>
<sequence>MTKTRDKVIVIAQKLLNFNHFLKLTMINRDYKGFNRSKPLFAQKKTRRKSTIITIATLSVVFAAVSYLALTPGKESSTQENQQQELLTLQLSSDDTNSTTEQTESDTSSGELTLSEKSLEPAEQTLAESTDEESALNLQKQASSKLNGATDAIKNFVKKTTKPRYDWQTITVAKGESLARIFNKLGFSSKDLHYMMQADDQVKILKKIRPGHTLEFAANEEKAFHSLRYPFNSSDTLVITKLDDKQFDVSLDVKPIEFKQRFATATITSSFYNAGKQAGLPDGVIMELAGVFEYDIDFALEIRKNDSFSVLYEEKYIDGKKVGYGNILSAEFNNMGEHYAAVRYTDTNDRTAYYTPEGKALRKSFLRAPLKFNYVSSNFNPKRFHPIQKRVKPHRGTDYRAPIGTPVRAAGDGRVIKSSYNRYNGNYVFIQHGGNISTKYLHFSKRAVKAGQRVKQGQIIGYVGSTGMSQAPHLHYEFVVNGVHRNPRRVKLPHAAPVPKAEMARFQELSKPLMKQLETERTTYFARLNDQESSGTASNSKLQK</sequence>